<gene>
    <name evidence="2" type="ORF">KCJAJFAP_01800</name>
</gene>
<dbReference type="RefSeq" id="WP_152076029.1">
    <property type="nucleotide sequence ID" value="NZ_CAAKNU010000059.1"/>
</dbReference>
<keyword evidence="1" id="KW-1133">Transmembrane helix</keyword>
<dbReference type="Gene3D" id="3.40.50.300">
    <property type="entry name" value="P-loop containing nucleotide triphosphate hydrolases"/>
    <property type="match status" value="1"/>
</dbReference>
<feature type="transmembrane region" description="Helical" evidence="1">
    <location>
        <begin position="143"/>
        <end position="164"/>
    </location>
</feature>
<keyword evidence="1" id="KW-0812">Transmembrane</keyword>
<keyword evidence="1" id="KW-0472">Membrane</keyword>
<feature type="transmembrane region" description="Helical" evidence="1">
    <location>
        <begin position="37"/>
        <end position="58"/>
    </location>
</feature>
<evidence type="ECO:0000313" key="3">
    <source>
        <dbReference type="Proteomes" id="UP000361836"/>
    </source>
</evidence>
<accession>A0A5K1IML0</accession>
<name>A0A5K1IML0_9ACTN</name>
<evidence type="ECO:0000256" key="1">
    <source>
        <dbReference type="SAM" id="Phobius"/>
    </source>
</evidence>
<dbReference type="InterPro" id="IPR027417">
    <property type="entry name" value="P-loop_NTPase"/>
</dbReference>
<dbReference type="Proteomes" id="UP000361836">
    <property type="component" value="Unassembled WGS sequence"/>
</dbReference>
<sequence>MPLALCVIAILTQQALVASTTVAVARAAAIISEGGNPFSQLIFFCLALLFSNLPDIFIDLERERSKYWLFNKAISRSAKANYGATGTYFNKRIRQEKEPYIDTELWITISDNVTYAADLFATLANIVLNTAAVASVLDASFAIALGVAGIISLASSGLSFSLIGSKTKRAQSARAKLFSAIRHCIPNTWIGNARNYHDWEHDFLQKSIESTRTQATLSLTRSGLSAATTIISSTPFILTTMGYTAAHASNLPAMTTLIAVLPRQVSILQNMNVIVVYAAQFSERIARTRLVYSNLILRPEERDARGSIRWDELRLCSAGNGAEMACPREISDIDTATHSFSKGRLTIRGTNGCGKSTLLTQLKEMLGDRAYLLPANPALFYPSLVDKEASSGQAVSRILDLIEDGYLDESVDVILLDEWDANLDDTMRTFHDEKLDELAKGKCVIEVLHNKHGLE</sequence>
<organism evidence="2 3">
    <name type="scientific">Collinsella aerofaciens</name>
    <dbReference type="NCBI Taxonomy" id="74426"/>
    <lineage>
        <taxon>Bacteria</taxon>
        <taxon>Bacillati</taxon>
        <taxon>Actinomycetota</taxon>
        <taxon>Coriobacteriia</taxon>
        <taxon>Coriobacteriales</taxon>
        <taxon>Coriobacteriaceae</taxon>
        <taxon>Collinsella</taxon>
    </lineage>
</organism>
<evidence type="ECO:0000313" key="2">
    <source>
        <dbReference type="EMBL" id="VWL89386.1"/>
    </source>
</evidence>
<dbReference type="SUPFAM" id="SSF52540">
    <property type="entry name" value="P-loop containing nucleoside triphosphate hydrolases"/>
    <property type="match status" value="1"/>
</dbReference>
<reference evidence="2 3" key="1">
    <citation type="submission" date="2019-10" db="EMBL/GenBank/DDBJ databases">
        <authorList>
            <person name="Wolf R A."/>
        </authorList>
    </citation>
    <scope>NUCLEOTIDE SEQUENCE [LARGE SCALE GENOMIC DNA]</scope>
    <source>
        <strain evidence="2">Collinsella_aerofaciens_MC2</strain>
    </source>
</reference>
<dbReference type="EMBL" id="CABWIE010000005">
    <property type="protein sequence ID" value="VWL89386.1"/>
    <property type="molecule type" value="Genomic_DNA"/>
</dbReference>
<protein>
    <submittedName>
        <fullName evidence="2">Uncharacterized protein</fullName>
    </submittedName>
</protein>
<dbReference type="AlphaFoldDB" id="A0A5K1IML0"/>
<feature type="transmembrane region" description="Helical" evidence="1">
    <location>
        <begin position="115"/>
        <end position="137"/>
    </location>
</feature>
<dbReference type="CDD" id="cd00267">
    <property type="entry name" value="ABC_ATPase"/>
    <property type="match status" value="1"/>
</dbReference>
<proteinExistence type="predicted"/>
<keyword evidence="3" id="KW-1185">Reference proteome</keyword>